<evidence type="ECO:0000313" key="2">
    <source>
        <dbReference type="Proteomes" id="UP000215788"/>
    </source>
</evidence>
<evidence type="ECO:0000313" key="1">
    <source>
        <dbReference type="EMBL" id="OZY57402.1"/>
    </source>
</evidence>
<organism evidence="1 2">
    <name type="scientific">Pseudomonas lundensis</name>
    <dbReference type="NCBI Taxonomy" id="86185"/>
    <lineage>
        <taxon>Bacteria</taxon>
        <taxon>Pseudomonadati</taxon>
        <taxon>Pseudomonadota</taxon>
        <taxon>Gammaproteobacteria</taxon>
        <taxon>Pseudomonadales</taxon>
        <taxon>Pseudomonadaceae</taxon>
        <taxon>Pseudomonas</taxon>
    </lineage>
</organism>
<dbReference type="EMBL" id="NQKI01000055">
    <property type="protein sequence ID" value="OZY57402.1"/>
    <property type="molecule type" value="Genomic_DNA"/>
</dbReference>
<reference evidence="1 2" key="1">
    <citation type="submission" date="2017-08" db="EMBL/GenBank/DDBJ databases">
        <title>Genomic and metabolic characterisation of spoilage-associated Pseudomonas species.</title>
        <authorList>
            <person name="Stanborough T."/>
            <person name="Fegan N."/>
            <person name="Powell S.M."/>
            <person name="Singh T."/>
            <person name="Tamplin M.L."/>
            <person name="Chandry P.S."/>
        </authorList>
    </citation>
    <scope>NUCLEOTIDE SEQUENCE [LARGE SCALE GENOMIC DNA]</scope>
    <source>
        <strain evidence="1 2">L1802</strain>
    </source>
</reference>
<comment type="caution">
    <text evidence="1">The sequence shown here is derived from an EMBL/GenBank/DDBJ whole genome shotgun (WGS) entry which is preliminary data.</text>
</comment>
<gene>
    <name evidence="1" type="ORF">CJF39_21670</name>
</gene>
<accession>A0A266N5W5</accession>
<dbReference type="Proteomes" id="UP000215788">
    <property type="component" value="Unassembled WGS sequence"/>
</dbReference>
<proteinExistence type="predicted"/>
<dbReference type="AlphaFoldDB" id="A0A266N5W5"/>
<name>A0A266N5W5_9PSED</name>
<dbReference type="OrthoDB" id="6922593at2"/>
<dbReference type="RefSeq" id="WP_094995260.1">
    <property type="nucleotide sequence ID" value="NZ_NQKI01000055.1"/>
</dbReference>
<sequence length="135" mass="15574">MTHDELRKLEHTRRRALWEIARFLPGDPEAADALAILDDLDDQERSGTPSMGESLELNEVRASVPVQHHNCGIDIVLELTIPQPWRERFQQASIGSTRVVEGPYATDWDKFLVRWEAEMRHLEQHRAVRNKPGTD</sequence>
<protein>
    <submittedName>
        <fullName evidence="1">Uncharacterized protein</fullName>
    </submittedName>
</protein>